<protein>
    <submittedName>
        <fullName evidence="3">Uncharacterized protein</fullName>
    </submittedName>
</protein>
<feature type="signal peptide" evidence="2">
    <location>
        <begin position="1"/>
        <end position="20"/>
    </location>
</feature>
<evidence type="ECO:0000313" key="3">
    <source>
        <dbReference type="EMBL" id="EGD77772.1"/>
    </source>
</evidence>
<organism evidence="4">
    <name type="scientific">Salpingoeca rosetta (strain ATCC 50818 / BSB-021)</name>
    <dbReference type="NCBI Taxonomy" id="946362"/>
    <lineage>
        <taxon>Eukaryota</taxon>
        <taxon>Choanoflagellata</taxon>
        <taxon>Craspedida</taxon>
        <taxon>Salpingoecidae</taxon>
        <taxon>Salpingoeca</taxon>
    </lineage>
</organism>
<dbReference type="EMBL" id="GL832979">
    <property type="protein sequence ID" value="EGD77772.1"/>
    <property type="molecule type" value="Genomic_DNA"/>
</dbReference>
<dbReference type="AlphaFoldDB" id="F2UKX3"/>
<accession>F2UKX3</accession>
<proteinExistence type="predicted"/>
<gene>
    <name evidence="3" type="ORF">PTSG_08862</name>
</gene>
<dbReference type="RefSeq" id="XP_004990248.1">
    <property type="nucleotide sequence ID" value="XM_004990191.1"/>
</dbReference>
<dbReference type="GeneID" id="16070802"/>
<evidence type="ECO:0000313" key="4">
    <source>
        <dbReference type="Proteomes" id="UP000007799"/>
    </source>
</evidence>
<dbReference type="Proteomes" id="UP000007799">
    <property type="component" value="Unassembled WGS sequence"/>
</dbReference>
<reference evidence="3" key="1">
    <citation type="submission" date="2009-08" db="EMBL/GenBank/DDBJ databases">
        <title>Annotation of Salpingoeca rosetta.</title>
        <authorList>
            <consortium name="The Broad Institute Genome Sequencing Platform"/>
            <person name="Russ C."/>
            <person name="Cuomo C."/>
            <person name="Burger G."/>
            <person name="Gray M.W."/>
            <person name="Holland P.W.H."/>
            <person name="King N."/>
            <person name="Lang F.B.F."/>
            <person name="Roger A.J."/>
            <person name="Ruiz-Trillo I."/>
            <person name="Young S.K."/>
            <person name="Zeng Q."/>
            <person name="Gargeya S."/>
            <person name="Alvarado L."/>
            <person name="Berlin A."/>
            <person name="Chapman S.B."/>
            <person name="Chen Z."/>
            <person name="Freedman E."/>
            <person name="Gellesch M."/>
            <person name="Goldberg J."/>
            <person name="Griggs A."/>
            <person name="Gujja S."/>
            <person name="Heilman E."/>
            <person name="Heiman D."/>
            <person name="Howarth C."/>
            <person name="Mehta T."/>
            <person name="Neiman D."/>
            <person name="Pearson M."/>
            <person name="Roberts A."/>
            <person name="Saif S."/>
            <person name="Shea T."/>
            <person name="Shenoy N."/>
            <person name="Sisk P."/>
            <person name="Stolte C."/>
            <person name="Sykes S."/>
            <person name="White J."/>
            <person name="Yandava C."/>
            <person name="Haas B."/>
            <person name="Nusbaum C."/>
            <person name="Birren B."/>
        </authorList>
    </citation>
    <scope>NUCLEOTIDE SEQUENCE [LARGE SCALE GENOMIC DNA]</scope>
    <source>
        <strain evidence="3">ATCC 50818</strain>
    </source>
</reference>
<sequence>MAASLRSFVMLLLACCFALAVITGPSMMADARPVAVAADAVAVQQQQAEVVPFARNRRSKHSAKTGFPAERFPLSKEGARARRDAEVDPELEERFRKQVLGVKNAKQHRMRAAAAPAAPAVSEPFKSSHSKNHK</sequence>
<evidence type="ECO:0000256" key="1">
    <source>
        <dbReference type="SAM" id="MobiDB-lite"/>
    </source>
</evidence>
<keyword evidence="2" id="KW-0732">Signal</keyword>
<feature type="region of interest" description="Disordered" evidence="1">
    <location>
        <begin position="102"/>
        <end position="134"/>
    </location>
</feature>
<keyword evidence="4" id="KW-1185">Reference proteome</keyword>
<feature type="chain" id="PRO_5003288709" evidence="2">
    <location>
        <begin position="21"/>
        <end position="134"/>
    </location>
</feature>
<dbReference type="InParanoid" id="F2UKX3"/>
<dbReference type="KEGG" id="sre:PTSG_08862"/>
<evidence type="ECO:0000256" key="2">
    <source>
        <dbReference type="SAM" id="SignalP"/>
    </source>
</evidence>
<name>F2UKX3_SALR5</name>